<keyword evidence="2" id="KW-1185">Reference proteome</keyword>
<sequence>MKLTIFEEAEDLGAIILGIQKDASRESFNQIVEILKENNIEVERFDTIHHKNQLQDKNNLPVFEIDNVLIFDGGYPSKIDVASWFGLNLELFESVTTQNQILKEANDGRIGYCCGVGTDIYIDPNEEDEK</sequence>
<accession>A0A7G9RZS9</accession>
<dbReference type="KEGG" id="eio:H9L01_01705"/>
<reference evidence="1 2" key="1">
    <citation type="submission" date="2020-08" db="EMBL/GenBank/DDBJ databases">
        <title>Genome sequence of Erysipelothrix inopinata DSM 15511T.</title>
        <authorList>
            <person name="Hyun D.-W."/>
            <person name="Bae J.-W."/>
        </authorList>
    </citation>
    <scope>NUCLEOTIDE SEQUENCE [LARGE SCALE GENOMIC DNA]</scope>
    <source>
        <strain evidence="1 2">DSM 15511</strain>
    </source>
</reference>
<evidence type="ECO:0000313" key="2">
    <source>
        <dbReference type="Proteomes" id="UP000515928"/>
    </source>
</evidence>
<dbReference type="EMBL" id="CP060715">
    <property type="protein sequence ID" value="QNN61104.1"/>
    <property type="molecule type" value="Genomic_DNA"/>
</dbReference>
<proteinExistence type="predicted"/>
<name>A0A7G9RZS9_9FIRM</name>
<organism evidence="1 2">
    <name type="scientific">Erysipelothrix inopinata</name>
    <dbReference type="NCBI Taxonomy" id="225084"/>
    <lineage>
        <taxon>Bacteria</taxon>
        <taxon>Bacillati</taxon>
        <taxon>Bacillota</taxon>
        <taxon>Erysipelotrichia</taxon>
        <taxon>Erysipelotrichales</taxon>
        <taxon>Erysipelotrichaceae</taxon>
        <taxon>Erysipelothrix</taxon>
    </lineage>
</organism>
<gene>
    <name evidence="1" type="ORF">H9L01_01705</name>
</gene>
<dbReference type="AlphaFoldDB" id="A0A7G9RZS9"/>
<dbReference type="RefSeq" id="WP_187534226.1">
    <property type="nucleotide sequence ID" value="NZ_CBCSHU010000001.1"/>
</dbReference>
<dbReference type="Proteomes" id="UP000515928">
    <property type="component" value="Chromosome"/>
</dbReference>
<dbReference type="Gene3D" id="3.40.30.10">
    <property type="entry name" value="Glutaredoxin"/>
    <property type="match status" value="1"/>
</dbReference>
<evidence type="ECO:0000313" key="1">
    <source>
        <dbReference type="EMBL" id="QNN61104.1"/>
    </source>
</evidence>
<protein>
    <submittedName>
        <fullName evidence="1">Arsenic metallochaperone ArsD family protein</fullName>
    </submittedName>
</protein>